<keyword evidence="6" id="KW-0255">Endonuclease</keyword>
<dbReference type="PANTHER" id="PTHR31677:SF196">
    <property type="entry name" value="ETHYLENE-RESPONSIVE TRANSCRIPTION FACTOR ERF109"/>
    <property type="match status" value="1"/>
</dbReference>
<evidence type="ECO:0000256" key="2">
    <source>
        <dbReference type="ARBA" id="ARBA00023125"/>
    </source>
</evidence>
<dbReference type="InterPro" id="IPR036955">
    <property type="entry name" value="AP2/ERF_dom_sf"/>
</dbReference>
<evidence type="ECO:0000313" key="7">
    <source>
        <dbReference type="Proteomes" id="UP001182455"/>
    </source>
</evidence>
<evidence type="ECO:0000256" key="1">
    <source>
        <dbReference type="ARBA" id="ARBA00023015"/>
    </source>
</evidence>
<dbReference type="InterPro" id="IPR044925">
    <property type="entry name" value="His-Me_finger_sf"/>
</dbReference>
<dbReference type="InterPro" id="IPR003615">
    <property type="entry name" value="HNH_nuc"/>
</dbReference>
<evidence type="ECO:0000256" key="3">
    <source>
        <dbReference type="ARBA" id="ARBA00023163"/>
    </source>
</evidence>
<dbReference type="SMART" id="SM00380">
    <property type="entry name" value="AP2"/>
    <property type="match status" value="1"/>
</dbReference>
<dbReference type="Gene3D" id="3.90.75.20">
    <property type="match status" value="1"/>
</dbReference>
<proteinExistence type="predicted"/>
<name>A0AA50IC94_9CAUD</name>
<dbReference type="SUPFAM" id="SSF54060">
    <property type="entry name" value="His-Me finger endonucleases"/>
    <property type="match status" value="1"/>
</dbReference>
<keyword evidence="1" id="KW-0805">Transcription regulation</keyword>
<dbReference type="GO" id="GO:0004519">
    <property type="term" value="F:endonuclease activity"/>
    <property type="evidence" value="ECO:0007669"/>
    <property type="project" value="UniProtKB-KW"/>
</dbReference>
<dbReference type="InterPro" id="IPR001471">
    <property type="entry name" value="AP2/ERF_dom"/>
</dbReference>
<evidence type="ECO:0000256" key="4">
    <source>
        <dbReference type="SAM" id="MobiDB-lite"/>
    </source>
</evidence>
<protein>
    <submittedName>
        <fullName evidence="6">HNH endonuclease</fullName>
    </submittedName>
</protein>
<evidence type="ECO:0000259" key="5">
    <source>
        <dbReference type="PROSITE" id="PS51032"/>
    </source>
</evidence>
<dbReference type="PROSITE" id="PS51032">
    <property type="entry name" value="AP2_ERF"/>
    <property type="match status" value="1"/>
</dbReference>
<reference evidence="6" key="1">
    <citation type="submission" date="2023-07" db="EMBL/GenBank/DDBJ databases">
        <title>First report of Ralstonia pseudosolanacearum infecting Boesenbergia rotunda from Thailand.</title>
        <authorList>
            <person name="Carroll S."/>
            <person name="McGreig S."/>
            <person name="Bryning A."/>
            <person name="Vicente J.G."/>
            <person name="Aspin A."/>
        </authorList>
    </citation>
    <scope>NUCLEOTIDE SEQUENCE</scope>
</reference>
<feature type="domain" description="AP2/ERF" evidence="5">
    <location>
        <begin position="92"/>
        <end position="157"/>
    </location>
</feature>
<evidence type="ECO:0000313" key="6">
    <source>
        <dbReference type="EMBL" id="WLW40589.1"/>
    </source>
</evidence>
<keyword evidence="2" id="KW-0238">DNA-binding</keyword>
<dbReference type="PANTHER" id="PTHR31677">
    <property type="entry name" value="AP2 DOMAIN CLASS TRANSCRIPTION FACTOR"/>
    <property type="match status" value="1"/>
</dbReference>
<dbReference type="SUPFAM" id="SSF54171">
    <property type="entry name" value="DNA-binding domain"/>
    <property type="match status" value="1"/>
</dbReference>
<accession>A0AA50IC94</accession>
<dbReference type="GO" id="GO:0003677">
    <property type="term" value="F:DNA binding"/>
    <property type="evidence" value="ECO:0007669"/>
    <property type="project" value="UniProtKB-KW"/>
</dbReference>
<dbReference type="GO" id="GO:0003700">
    <property type="term" value="F:DNA-binding transcription factor activity"/>
    <property type="evidence" value="ECO:0007669"/>
    <property type="project" value="InterPro"/>
</dbReference>
<keyword evidence="6" id="KW-0378">Hydrolase</keyword>
<keyword evidence="6" id="KW-0540">Nuclease</keyword>
<feature type="region of interest" description="Disordered" evidence="4">
    <location>
        <begin position="18"/>
        <end position="38"/>
    </location>
</feature>
<sequence length="161" mass="18218">MLTQDLLNELFSYDPETGDFRRKGGAHGNGKGSPKSYPKVAINGSSHSVHRLIWLLVYGELPRGMFIDHVDGDRTNNRLSNLRLCTHAQNQLNRGVTRNNTTGFKGVRPSNGRFRADIQVDGRREYLGHFDTAREAAEEYDLHARRLHGQFARTNEVMGLL</sequence>
<keyword evidence="3" id="KW-0804">Transcription</keyword>
<keyword evidence="7" id="KW-1185">Reference proteome</keyword>
<dbReference type="Pfam" id="PF13392">
    <property type="entry name" value="HNH_3"/>
    <property type="match status" value="1"/>
</dbReference>
<gene>
    <name evidence="6" type="ORF">HIBIKMCM_00022</name>
</gene>
<dbReference type="EMBL" id="OR367448">
    <property type="protein sequence ID" value="WLW40589.1"/>
    <property type="molecule type" value="Genomic_DNA"/>
</dbReference>
<dbReference type="Gene3D" id="3.30.730.10">
    <property type="entry name" value="AP2/ERF domain"/>
    <property type="match status" value="1"/>
</dbReference>
<dbReference type="InterPro" id="IPR016177">
    <property type="entry name" value="DNA-bd_dom_sf"/>
</dbReference>
<organism evidence="6 7">
    <name type="scientific">Ralstonia phage BOESR1</name>
    <dbReference type="NCBI Taxonomy" id="3034917"/>
    <lineage>
        <taxon>Viruses</taxon>
        <taxon>Duplodnaviria</taxon>
        <taxon>Heunggongvirae</taxon>
        <taxon>Uroviricota</taxon>
        <taxon>Caudoviricetes</taxon>
        <taxon>Autographivirales</taxon>
        <taxon>Autographivirales incertae sedis</taxon>
        <taxon>Boesrvirus</taxon>
        <taxon>Boesrvirus BOESR1</taxon>
    </lineage>
</organism>
<dbReference type="Proteomes" id="UP001182455">
    <property type="component" value="Segment"/>
</dbReference>